<dbReference type="AlphaFoldDB" id="A0A4R6AUN9"/>
<dbReference type="InterPro" id="IPR008321">
    <property type="entry name" value="UCP032146"/>
</dbReference>
<keyword evidence="3" id="KW-1185">Reference proteome</keyword>
<evidence type="ECO:0000313" key="2">
    <source>
        <dbReference type="EMBL" id="TDL87920.1"/>
    </source>
</evidence>
<dbReference type="OrthoDB" id="9798434at2"/>
<comment type="caution">
    <text evidence="2">The sequence shown here is derived from an EMBL/GenBank/DDBJ whole genome shotgun (WGS) entry which is preliminary data.</text>
</comment>
<protein>
    <submittedName>
        <fullName evidence="2">UPF0262 family protein</fullName>
    </submittedName>
</protein>
<accession>A0A4R6AUN9</accession>
<sequence>MTERLSQITLESSDGRAPSPEIEQEQNVAIFDLIEENHFALKHAPAGPYQLALGLAGSRLTFDLKCEDGSAATQFTVTLGELRQIVKDYTQICASYYEAVRSKPPAEIEVLDEARRAIHLEGARTLITVLDDYAVLDEDTARRLFTLVCALAA</sequence>
<dbReference type="NCBIfam" id="NF002769">
    <property type="entry name" value="PRK02853.1"/>
    <property type="match status" value="1"/>
</dbReference>
<dbReference type="Proteomes" id="UP000294562">
    <property type="component" value="Unassembled WGS sequence"/>
</dbReference>
<feature type="region of interest" description="Disordered" evidence="1">
    <location>
        <begin position="1"/>
        <end position="21"/>
    </location>
</feature>
<evidence type="ECO:0000313" key="3">
    <source>
        <dbReference type="Proteomes" id="UP000294562"/>
    </source>
</evidence>
<evidence type="ECO:0000256" key="1">
    <source>
        <dbReference type="SAM" id="MobiDB-lite"/>
    </source>
</evidence>
<dbReference type="RefSeq" id="WP_133342758.1">
    <property type="nucleotide sequence ID" value="NZ_SMZO01000019.1"/>
</dbReference>
<organism evidence="2 3">
    <name type="scientific">Meridianimarinicoccus aquatilis</name>
    <dbReference type="NCBI Taxonomy" id="2552766"/>
    <lineage>
        <taxon>Bacteria</taxon>
        <taxon>Pseudomonadati</taxon>
        <taxon>Pseudomonadota</taxon>
        <taxon>Alphaproteobacteria</taxon>
        <taxon>Rhodobacterales</taxon>
        <taxon>Paracoccaceae</taxon>
        <taxon>Meridianimarinicoccus</taxon>
    </lineage>
</organism>
<reference evidence="2 3" key="1">
    <citation type="submission" date="2019-03" db="EMBL/GenBank/DDBJ databases">
        <title>Rhodobacteraceae bacterium SM1902, a new member of the family Rhodobacteraceae isolated from Yantai.</title>
        <authorList>
            <person name="Sun Y."/>
        </authorList>
    </citation>
    <scope>NUCLEOTIDE SEQUENCE [LARGE SCALE GENOMIC DNA]</scope>
    <source>
        <strain evidence="2 3">SM1902</strain>
    </source>
</reference>
<gene>
    <name evidence="2" type="ORF">E2L05_09925</name>
</gene>
<feature type="compositionally biased region" description="Polar residues" evidence="1">
    <location>
        <begin position="1"/>
        <end position="12"/>
    </location>
</feature>
<dbReference type="Pfam" id="PF06793">
    <property type="entry name" value="UPF0262"/>
    <property type="match status" value="1"/>
</dbReference>
<name>A0A4R6AUN9_9RHOB</name>
<proteinExistence type="predicted"/>
<dbReference type="EMBL" id="SMZO01000019">
    <property type="protein sequence ID" value="TDL87920.1"/>
    <property type="molecule type" value="Genomic_DNA"/>
</dbReference>